<name>A0A0U3BKM3_CAMJU</name>
<sequence length="86" mass="10313">MIQDKIVLNKVYWSDVFYNGNKFSISQEELISNNNFLKERYDDFVNFFPKIKCIEYFKDILVLDHKHKWGGGLLCIIIQILINMHI</sequence>
<dbReference type="Pfam" id="PF19786">
    <property type="entry name" value="DUF6270"/>
    <property type="match status" value="1"/>
</dbReference>
<organism evidence="1">
    <name type="scientific">Campylobacter jejuni subsp. jejuni</name>
    <dbReference type="NCBI Taxonomy" id="32022"/>
    <lineage>
        <taxon>Bacteria</taxon>
        <taxon>Pseudomonadati</taxon>
        <taxon>Campylobacterota</taxon>
        <taxon>Epsilonproteobacteria</taxon>
        <taxon>Campylobacterales</taxon>
        <taxon>Campylobacteraceae</taxon>
        <taxon>Campylobacter</taxon>
    </lineage>
</organism>
<accession>A0A0U3BKM3</accession>
<dbReference type="EMBL" id="KT868845">
    <property type="protein sequence ID" value="ALT31925.1"/>
    <property type="molecule type" value="Genomic_DNA"/>
</dbReference>
<reference evidence="1" key="1">
    <citation type="journal article" date="2015" name="PLoS ONE">
        <title>Updated Campylobacter jejuni Capsule PCR Multiplex Typing System and Its Application to Clinical Isolates from South and Southeast Asia.</title>
        <authorList>
            <person name="Poly F."/>
            <person name="Serichantalergs O."/>
            <person name="Kuroiwa J."/>
            <person name="Pootong P."/>
            <person name="Mason C."/>
            <person name="Guerry P."/>
            <person name="Parker C.T."/>
        </authorList>
    </citation>
    <scope>NUCLEOTIDE SEQUENCE</scope>
    <source>
        <strain evidence="1">HS11</strain>
    </source>
</reference>
<protein>
    <submittedName>
        <fullName evidence="1">Uncharacterized protein</fullName>
    </submittedName>
</protein>
<dbReference type="InterPro" id="IPR046237">
    <property type="entry name" value="DUF6270"/>
</dbReference>
<evidence type="ECO:0000313" key="1">
    <source>
        <dbReference type="EMBL" id="ALT31925.1"/>
    </source>
</evidence>
<proteinExistence type="predicted"/>
<dbReference type="AlphaFoldDB" id="A0A0U3BKM3"/>